<reference evidence="2" key="2">
    <citation type="submission" date="2020-11" db="EMBL/GenBank/DDBJ databases">
        <authorList>
            <person name="McCartney M.A."/>
            <person name="Auch B."/>
            <person name="Kono T."/>
            <person name="Mallez S."/>
            <person name="Becker A."/>
            <person name="Gohl D.M."/>
            <person name="Silverstein K.A.T."/>
            <person name="Koren S."/>
            <person name="Bechman K.B."/>
            <person name="Herman A."/>
            <person name="Abrahante J.E."/>
            <person name="Garbe J."/>
        </authorList>
    </citation>
    <scope>NUCLEOTIDE SEQUENCE</scope>
    <source>
        <strain evidence="2">Duluth1</strain>
        <tissue evidence="2">Whole animal</tissue>
    </source>
</reference>
<protein>
    <submittedName>
        <fullName evidence="2">Uncharacterized protein</fullName>
    </submittedName>
</protein>
<evidence type="ECO:0000313" key="3">
    <source>
        <dbReference type="Proteomes" id="UP000828390"/>
    </source>
</evidence>
<proteinExistence type="predicted"/>
<feature type="compositionally biased region" description="Basic and acidic residues" evidence="1">
    <location>
        <begin position="28"/>
        <end position="38"/>
    </location>
</feature>
<dbReference type="Proteomes" id="UP000828390">
    <property type="component" value="Unassembled WGS sequence"/>
</dbReference>
<feature type="region of interest" description="Disordered" evidence="1">
    <location>
        <begin position="1"/>
        <end position="38"/>
    </location>
</feature>
<sequence length="52" mass="5757">MSVPNAENEGGDTVAGTGTSEHINGRLVPDEDRTKHSNDPHILYYFSWNIVD</sequence>
<organism evidence="2 3">
    <name type="scientific">Dreissena polymorpha</name>
    <name type="common">Zebra mussel</name>
    <name type="synonym">Mytilus polymorpha</name>
    <dbReference type="NCBI Taxonomy" id="45954"/>
    <lineage>
        <taxon>Eukaryota</taxon>
        <taxon>Metazoa</taxon>
        <taxon>Spiralia</taxon>
        <taxon>Lophotrochozoa</taxon>
        <taxon>Mollusca</taxon>
        <taxon>Bivalvia</taxon>
        <taxon>Autobranchia</taxon>
        <taxon>Heteroconchia</taxon>
        <taxon>Euheterodonta</taxon>
        <taxon>Imparidentia</taxon>
        <taxon>Neoheterodontei</taxon>
        <taxon>Myida</taxon>
        <taxon>Dreissenoidea</taxon>
        <taxon>Dreissenidae</taxon>
        <taxon>Dreissena</taxon>
    </lineage>
</organism>
<evidence type="ECO:0000256" key="1">
    <source>
        <dbReference type="SAM" id="MobiDB-lite"/>
    </source>
</evidence>
<dbReference type="AlphaFoldDB" id="A0A9D4GTM4"/>
<evidence type="ECO:0000313" key="2">
    <source>
        <dbReference type="EMBL" id="KAH3822702.1"/>
    </source>
</evidence>
<reference evidence="2" key="1">
    <citation type="journal article" date="2019" name="bioRxiv">
        <title>The Genome of the Zebra Mussel, Dreissena polymorpha: A Resource for Invasive Species Research.</title>
        <authorList>
            <person name="McCartney M.A."/>
            <person name="Auch B."/>
            <person name="Kono T."/>
            <person name="Mallez S."/>
            <person name="Zhang Y."/>
            <person name="Obille A."/>
            <person name="Becker A."/>
            <person name="Abrahante J.E."/>
            <person name="Garbe J."/>
            <person name="Badalamenti J.P."/>
            <person name="Herman A."/>
            <person name="Mangelson H."/>
            <person name="Liachko I."/>
            <person name="Sullivan S."/>
            <person name="Sone E.D."/>
            <person name="Koren S."/>
            <person name="Silverstein K.A.T."/>
            <person name="Beckman K.B."/>
            <person name="Gohl D.M."/>
        </authorList>
    </citation>
    <scope>NUCLEOTIDE SEQUENCE</scope>
    <source>
        <strain evidence="2">Duluth1</strain>
        <tissue evidence="2">Whole animal</tissue>
    </source>
</reference>
<accession>A0A9D4GTM4</accession>
<name>A0A9D4GTM4_DREPO</name>
<dbReference type="EMBL" id="JAIWYP010000005">
    <property type="protein sequence ID" value="KAH3822702.1"/>
    <property type="molecule type" value="Genomic_DNA"/>
</dbReference>
<keyword evidence="3" id="KW-1185">Reference proteome</keyword>
<comment type="caution">
    <text evidence="2">The sequence shown here is derived from an EMBL/GenBank/DDBJ whole genome shotgun (WGS) entry which is preliminary data.</text>
</comment>
<gene>
    <name evidence="2" type="ORF">DPMN_124492</name>
</gene>